<accession>A0A9E9LET7</accession>
<proteinExistence type="inferred from homology"/>
<comment type="subcellular location">
    <subcellularLocation>
        <location evidence="1">Cell membrane</location>
        <topology evidence="1">Multi-pass membrane protein</topology>
    </subcellularLocation>
</comment>
<keyword evidence="5 6" id="KW-0472">Membrane</keyword>
<dbReference type="GO" id="GO:0005886">
    <property type="term" value="C:plasma membrane"/>
    <property type="evidence" value="ECO:0007669"/>
    <property type="project" value="UniProtKB-SubCell"/>
</dbReference>
<feature type="transmembrane region" description="Helical" evidence="6">
    <location>
        <begin position="200"/>
        <end position="223"/>
    </location>
</feature>
<reference evidence="7" key="1">
    <citation type="journal article" date="2022" name="Front. Microbiol.">
        <title>New perspectives on an old grouping: The genomic and phenotypic variability of Oxalobacter formigenes and the implications for calcium oxalate stone prevention.</title>
        <authorList>
            <person name="Chmiel J.A."/>
            <person name="Carr C."/>
            <person name="Stuivenberg G.A."/>
            <person name="Venema R."/>
            <person name="Chanyi R.M."/>
            <person name="Al K.F."/>
            <person name="Giguere D."/>
            <person name="Say H."/>
            <person name="Akouris P.P."/>
            <person name="Dominguez Romero S.A."/>
            <person name="Kwong A."/>
            <person name="Tai V."/>
            <person name="Koval S.F."/>
            <person name="Razvi H."/>
            <person name="Bjazevic J."/>
            <person name="Burton J.P."/>
        </authorList>
    </citation>
    <scope>NUCLEOTIDE SEQUENCE</scope>
    <source>
        <strain evidence="7">OxK</strain>
    </source>
</reference>
<keyword evidence="4 6" id="KW-1133">Transmembrane helix</keyword>
<feature type="transmembrane region" description="Helical" evidence="6">
    <location>
        <begin position="143"/>
        <end position="164"/>
    </location>
</feature>
<evidence type="ECO:0000256" key="1">
    <source>
        <dbReference type="ARBA" id="ARBA00004651"/>
    </source>
</evidence>
<feature type="transmembrane region" description="Helical" evidence="6">
    <location>
        <begin position="170"/>
        <end position="188"/>
    </location>
</feature>
<evidence type="ECO:0000313" key="7">
    <source>
        <dbReference type="EMBL" id="WAV91692.1"/>
    </source>
</evidence>
<gene>
    <name evidence="7" type="ORF">NB646_02755</name>
</gene>
<dbReference type="CDD" id="cd10433">
    <property type="entry name" value="YccA_like"/>
    <property type="match status" value="1"/>
</dbReference>
<dbReference type="PANTHER" id="PTHR23291:SF115">
    <property type="entry name" value="MODULATOR OF FTSH PROTEASE YCCA"/>
    <property type="match status" value="1"/>
</dbReference>
<evidence type="ECO:0000256" key="4">
    <source>
        <dbReference type="ARBA" id="ARBA00022989"/>
    </source>
</evidence>
<feature type="transmembrane region" description="Helical" evidence="6">
    <location>
        <begin position="115"/>
        <end position="136"/>
    </location>
</feature>
<dbReference type="InterPro" id="IPR006214">
    <property type="entry name" value="Bax_inhibitor_1-related"/>
</dbReference>
<dbReference type="EMBL" id="CP098251">
    <property type="protein sequence ID" value="WAV91692.1"/>
    <property type="molecule type" value="Genomic_DNA"/>
</dbReference>
<dbReference type="PANTHER" id="PTHR23291">
    <property type="entry name" value="BAX INHIBITOR-RELATED"/>
    <property type="match status" value="1"/>
</dbReference>
<evidence type="ECO:0000256" key="6">
    <source>
        <dbReference type="RuleBase" id="RU004379"/>
    </source>
</evidence>
<sequence length="230" mass="25612">MNKRYRFDSAIPSDTRQTDRVLDNQTRRVLGNTYFLLSLCLGFSALTATVAIVMQWPHPGFLMTLAGYFGLLFLVNRNRNNRLGIIFVLALTGFMGYTLGPIIGYYLRMPHGSEIVLTALGGTSLIFIVMSGIALFSHRDFSFMSSFLTTGMLVALFASLIAFFFEVPALFLAISAVFVLLMSGLILYETNRIVRNGETNYIMATVTLFVAFFNLFSSLLHLLGFAGRSD</sequence>
<dbReference type="RefSeq" id="WP_269316150.1">
    <property type="nucleotide sequence ID" value="NZ_CP098251.1"/>
</dbReference>
<feature type="transmembrane region" description="Helical" evidence="6">
    <location>
        <begin position="34"/>
        <end position="54"/>
    </location>
</feature>
<keyword evidence="2" id="KW-1003">Cell membrane</keyword>
<evidence type="ECO:0000256" key="2">
    <source>
        <dbReference type="ARBA" id="ARBA00022475"/>
    </source>
</evidence>
<organism evidence="7">
    <name type="scientific">Oxalobacter aliiformigenes</name>
    <dbReference type="NCBI Taxonomy" id="2946593"/>
    <lineage>
        <taxon>Bacteria</taxon>
        <taxon>Pseudomonadati</taxon>
        <taxon>Pseudomonadota</taxon>
        <taxon>Betaproteobacteria</taxon>
        <taxon>Burkholderiales</taxon>
        <taxon>Oxalobacteraceae</taxon>
        <taxon>Oxalobacter</taxon>
    </lineage>
</organism>
<feature type="transmembrane region" description="Helical" evidence="6">
    <location>
        <begin position="83"/>
        <end position="103"/>
    </location>
</feature>
<feature type="transmembrane region" description="Helical" evidence="6">
    <location>
        <begin position="60"/>
        <end position="76"/>
    </location>
</feature>
<protein>
    <submittedName>
        <fullName evidence="7">Bax inhibitor-1/YccA family protein</fullName>
    </submittedName>
</protein>
<keyword evidence="3 6" id="KW-0812">Transmembrane</keyword>
<evidence type="ECO:0000256" key="5">
    <source>
        <dbReference type="ARBA" id="ARBA00023136"/>
    </source>
</evidence>
<name>A0A9E9LET7_9BURK</name>
<evidence type="ECO:0000256" key="3">
    <source>
        <dbReference type="ARBA" id="ARBA00022692"/>
    </source>
</evidence>
<dbReference type="Pfam" id="PF01027">
    <property type="entry name" value="Bax1-I"/>
    <property type="match status" value="1"/>
</dbReference>
<dbReference type="AlphaFoldDB" id="A0A9E9LET7"/>
<comment type="similarity">
    <text evidence="6">Belongs to the BI1 family.</text>
</comment>
<dbReference type="Proteomes" id="UP001164819">
    <property type="component" value="Chromosome"/>
</dbReference>